<protein>
    <submittedName>
        <fullName evidence="1 2">Uncharacterized protein</fullName>
    </submittedName>
</protein>
<gene>
    <name evidence="1" type="ORF">GLYMA_07G064300</name>
</gene>
<reference evidence="1" key="3">
    <citation type="submission" date="2018-07" db="EMBL/GenBank/DDBJ databases">
        <title>WGS assembly of Glycine max.</title>
        <authorList>
            <person name="Schmutz J."/>
            <person name="Cannon S."/>
            <person name="Schlueter J."/>
            <person name="Ma J."/>
            <person name="Mitros T."/>
            <person name="Nelson W."/>
            <person name="Hyten D."/>
            <person name="Song Q."/>
            <person name="Thelen J."/>
            <person name="Cheng J."/>
            <person name="Xu D."/>
            <person name="Hellsten U."/>
            <person name="May G."/>
            <person name="Yu Y."/>
            <person name="Sakurai T."/>
            <person name="Umezawa T."/>
            <person name="Bhattacharyya M."/>
            <person name="Sandhu D."/>
            <person name="Valliyodan B."/>
            <person name="Lindquist E."/>
            <person name="Peto M."/>
            <person name="Grant D."/>
            <person name="Shu S."/>
            <person name="Goodstein D."/>
            <person name="Barry K."/>
            <person name="Futrell-Griggs M."/>
            <person name="Abernathy B."/>
            <person name="Du J."/>
            <person name="Tian Z."/>
            <person name="Zhu L."/>
            <person name="Gill N."/>
            <person name="Joshi T."/>
            <person name="Libault M."/>
            <person name="Sethuraman A."/>
            <person name="Zhang X."/>
            <person name="Shinozaki K."/>
            <person name="Nguyen H."/>
            <person name="Wing R."/>
            <person name="Cregan P."/>
            <person name="Specht J."/>
            <person name="Grimwood J."/>
            <person name="Rokhsar D."/>
            <person name="Stacey G."/>
            <person name="Shoemaker R."/>
            <person name="Jackson S."/>
        </authorList>
    </citation>
    <scope>NUCLEOTIDE SEQUENCE</scope>
    <source>
        <tissue evidence="1">Callus</tissue>
    </source>
</reference>
<dbReference type="Gramene" id="KRH48034">
    <property type="protein sequence ID" value="KRH48034"/>
    <property type="gene ID" value="GLYMA_07G064300"/>
</dbReference>
<dbReference type="EMBL" id="CM000840">
    <property type="protein sequence ID" value="KRH48034.1"/>
    <property type="molecule type" value="Genomic_DNA"/>
</dbReference>
<dbReference type="Proteomes" id="UP000008827">
    <property type="component" value="Chromosome 7"/>
</dbReference>
<reference evidence="1 2" key="1">
    <citation type="journal article" date="2010" name="Nature">
        <title>Genome sequence of the palaeopolyploid soybean.</title>
        <authorList>
            <person name="Schmutz J."/>
            <person name="Cannon S.B."/>
            <person name="Schlueter J."/>
            <person name="Ma J."/>
            <person name="Mitros T."/>
            <person name="Nelson W."/>
            <person name="Hyten D.L."/>
            <person name="Song Q."/>
            <person name="Thelen J.J."/>
            <person name="Cheng J."/>
            <person name="Xu D."/>
            <person name="Hellsten U."/>
            <person name="May G.D."/>
            <person name="Yu Y."/>
            <person name="Sakurai T."/>
            <person name="Umezawa T."/>
            <person name="Bhattacharyya M.K."/>
            <person name="Sandhu D."/>
            <person name="Valliyodan B."/>
            <person name="Lindquist E."/>
            <person name="Peto M."/>
            <person name="Grant D."/>
            <person name="Shu S."/>
            <person name="Goodstein D."/>
            <person name="Barry K."/>
            <person name="Futrell-Griggs M."/>
            <person name="Abernathy B."/>
            <person name="Du J."/>
            <person name="Tian Z."/>
            <person name="Zhu L."/>
            <person name="Gill N."/>
            <person name="Joshi T."/>
            <person name="Libault M."/>
            <person name="Sethuraman A."/>
            <person name="Zhang X.-C."/>
            <person name="Shinozaki K."/>
            <person name="Nguyen H.T."/>
            <person name="Wing R.A."/>
            <person name="Cregan P."/>
            <person name="Specht J."/>
            <person name="Grimwood J."/>
            <person name="Rokhsar D."/>
            <person name="Stacey G."/>
            <person name="Shoemaker R.C."/>
            <person name="Jackson S.A."/>
        </authorList>
    </citation>
    <scope>NUCLEOTIDE SEQUENCE</scope>
    <source>
        <strain evidence="2">cv. Williams 82</strain>
        <tissue evidence="1">Callus</tissue>
    </source>
</reference>
<sequence>MIPNIYVDDHNTIKTMTLKMDKSDLSILFSNYILREGNSCGDWFVKHNTNETPPIRFGTITQSKCIY</sequence>
<dbReference type="InParanoid" id="A0A0R0J4B1"/>
<proteinExistence type="predicted"/>
<evidence type="ECO:0000313" key="2">
    <source>
        <dbReference type="EnsemblPlants" id="KRH48034"/>
    </source>
</evidence>
<keyword evidence="3" id="KW-1185">Reference proteome</keyword>
<accession>A0A0R0J4B1</accession>
<name>A0A0R0J4B1_SOYBN</name>
<dbReference type="AlphaFoldDB" id="A0A0R0J4B1"/>
<dbReference type="EnsemblPlants" id="KRH48034">
    <property type="protein sequence ID" value="KRH48034"/>
    <property type="gene ID" value="GLYMA_07G064300"/>
</dbReference>
<evidence type="ECO:0000313" key="3">
    <source>
        <dbReference type="Proteomes" id="UP000008827"/>
    </source>
</evidence>
<organism evidence="1">
    <name type="scientific">Glycine max</name>
    <name type="common">Soybean</name>
    <name type="synonym">Glycine hispida</name>
    <dbReference type="NCBI Taxonomy" id="3847"/>
    <lineage>
        <taxon>Eukaryota</taxon>
        <taxon>Viridiplantae</taxon>
        <taxon>Streptophyta</taxon>
        <taxon>Embryophyta</taxon>
        <taxon>Tracheophyta</taxon>
        <taxon>Spermatophyta</taxon>
        <taxon>Magnoliopsida</taxon>
        <taxon>eudicotyledons</taxon>
        <taxon>Gunneridae</taxon>
        <taxon>Pentapetalae</taxon>
        <taxon>rosids</taxon>
        <taxon>fabids</taxon>
        <taxon>Fabales</taxon>
        <taxon>Fabaceae</taxon>
        <taxon>Papilionoideae</taxon>
        <taxon>50 kb inversion clade</taxon>
        <taxon>NPAAA clade</taxon>
        <taxon>indigoferoid/millettioid clade</taxon>
        <taxon>Phaseoleae</taxon>
        <taxon>Glycine</taxon>
        <taxon>Glycine subgen. Soja</taxon>
    </lineage>
</organism>
<reference evidence="2" key="2">
    <citation type="submission" date="2018-02" db="UniProtKB">
        <authorList>
            <consortium name="EnsemblPlants"/>
        </authorList>
    </citation>
    <scope>IDENTIFICATION</scope>
    <source>
        <strain evidence="2">Williams 82</strain>
    </source>
</reference>
<evidence type="ECO:0000313" key="1">
    <source>
        <dbReference type="EMBL" id="KRH48034.1"/>
    </source>
</evidence>